<sequence>MSDTYLHILFGSVALLFLYVAITPVVKWLVHLKWSNTLTYVVVGLCHLCILVLFELYQGVTGSGYVEIRDVLNGMTPLLVLGLVLVGKQLLMRGSGSHQVGKHVNK</sequence>
<keyword evidence="1" id="KW-0472">Membrane</keyword>
<keyword evidence="1" id="KW-1133">Transmembrane helix</keyword>
<gene>
    <name evidence="2" type="ORF">N781_03570</name>
</gene>
<accession>A0A0A5GKI7</accession>
<proteinExistence type="predicted"/>
<dbReference type="OrthoDB" id="2691801at2"/>
<feature type="transmembrane region" description="Helical" evidence="1">
    <location>
        <begin position="38"/>
        <end position="59"/>
    </location>
</feature>
<dbReference type="STRING" id="1385510.GCA_000425205_02358"/>
<feature type="transmembrane region" description="Helical" evidence="1">
    <location>
        <begin position="6"/>
        <end position="26"/>
    </location>
</feature>
<organism evidence="2 3">
    <name type="scientific">Pontibacillus halophilus JSM 076056 = DSM 19796</name>
    <dbReference type="NCBI Taxonomy" id="1385510"/>
    <lineage>
        <taxon>Bacteria</taxon>
        <taxon>Bacillati</taxon>
        <taxon>Bacillota</taxon>
        <taxon>Bacilli</taxon>
        <taxon>Bacillales</taxon>
        <taxon>Bacillaceae</taxon>
        <taxon>Pontibacillus</taxon>
    </lineage>
</organism>
<comment type="caution">
    <text evidence="2">The sequence shown here is derived from an EMBL/GenBank/DDBJ whole genome shotgun (WGS) entry which is preliminary data.</text>
</comment>
<name>A0A0A5GKI7_9BACI</name>
<keyword evidence="3" id="KW-1185">Reference proteome</keyword>
<dbReference type="AlphaFoldDB" id="A0A0A5GKI7"/>
<protein>
    <submittedName>
        <fullName evidence="2">Uncharacterized protein</fullName>
    </submittedName>
</protein>
<reference evidence="2 3" key="1">
    <citation type="submission" date="2013-08" db="EMBL/GenBank/DDBJ databases">
        <authorList>
            <person name="Huang J."/>
            <person name="Wang G."/>
        </authorList>
    </citation>
    <scope>NUCLEOTIDE SEQUENCE [LARGE SCALE GENOMIC DNA]</scope>
    <source>
        <strain evidence="2 3">JSM 076056</strain>
    </source>
</reference>
<dbReference type="eggNOG" id="ENOG502ZJFS">
    <property type="taxonomic scope" value="Bacteria"/>
</dbReference>
<dbReference type="RefSeq" id="WP_026800698.1">
    <property type="nucleotide sequence ID" value="NZ_AULI01000009.1"/>
</dbReference>
<evidence type="ECO:0000256" key="1">
    <source>
        <dbReference type="SAM" id="Phobius"/>
    </source>
</evidence>
<evidence type="ECO:0000313" key="3">
    <source>
        <dbReference type="Proteomes" id="UP000030528"/>
    </source>
</evidence>
<dbReference type="EMBL" id="AVPE01000009">
    <property type="protein sequence ID" value="KGX91675.1"/>
    <property type="molecule type" value="Genomic_DNA"/>
</dbReference>
<dbReference type="Proteomes" id="UP000030528">
    <property type="component" value="Unassembled WGS sequence"/>
</dbReference>
<evidence type="ECO:0000313" key="2">
    <source>
        <dbReference type="EMBL" id="KGX91675.1"/>
    </source>
</evidence>
<feature type="transmembrane region" description="Helical" evidence="1">
    <location>
        <begin position="71"/>
        <end position="91"/>
    </location>
</feature>
<keyword evidence="1" id="KW-0812">Transmembrane</keyword>